<sequence length="130" mass="13828">RRQPATVLRSNVPSATTVLQNNPLLKGMLNSDASIASKNVNLQTAEPSSSAPKVLKSNQTVCKPGDILRITKSGQLEILSKSIEDDDEEVMFVDNDVVSNVSKTQTPVKQTARATATATQVEPTPAKSAP</sequence>
<dbReference type="AlphaFoldDB" id="A0A1E1WM38"/>
<organism evidence="2">
    <name type="scientific">Pectinophora gossypiella</name>
    <name type="common">Cotton pink bollworm</name>
    <name type="synonym">Depressaria gossypiella</name>
    <dbReference type="NCBI Taxonomy" id="13191"/>
    <lineage>
        <taxon>Eukaryota</taxon>
        <taxon>Metazoa</taxon>
        <taxon>Ecdysozoa</taxon>
        <taxon>Arthropoda</taxon>
        <taxon>Hexapoda</taxon>
        <taxon>Insecta</taxon>
        <taxon>Pterygota</taxon>
        <taxon>Neoptera</taxon>
        <taxon>Endopterygota</taxon>
        <taxon>Lepidoptera</taxon>
        <taxon>Glossata</taxon>
        <taxon>Ditrysia</taxon>
        <taxon>Gelechioidea</taxon>
        <taxon>Gelechiidae</taxon>
        <taxon>Apatetrinae</taxon>
        <taxon>Pectinophora</taxon>
    </lineage>
</organism>
<evidence type="ECO:0000313" key="2">
    <source>
        <dbReference type="EMBL" id="JAT88045.1"/>
    </source>
</evidence>
<feature type="non-terminal residue" evidence="2">
    <location>
        <position position="130"/>
    </location>
</feature>
<dbReference type="EMBL" id="GDQN01003009">
    <property type="protein sequence ID" value="JAT88045.1"/>
    <property type="molecule type" value="Transcribed_RNA"/>
</dbReference>
<feature type="region of interest" description="Disordered" evidence="1">
    <location>
        <begin position="103"/>
        <end position="130"/>
    </location>
</feature>
<reference evidence="2" key="1">
    <citation type="submission" date="2015-09" db="EMBL/GenBank/DDBJ databases">
        <title>De novo assembly of Pectinophora gossypiella (Pink Bollworm) gut transcriptome.</title>
        <authorList>
            <person name="Tassone E.E."/>
        </authorList>
    </citation>
    <scope>NUCLEOTIDE SEQUENCE</scope>
</reference>
<accession>A0A1E1WM38</accession>
<protein>
    <submittedName>
        <fullName evidence="2">Uncharacterized protein</fullName>
    </submittedName>
</protein>
<feature type="non-terminal residue" evidence="2">
    <location>
        <position position="1"/>
    </location>
</feature>
<evidence type="ECO:0000256" key="1">
    <source>
        <dbReference type="SAM" id="MobiDB-lite"/>
    </source>
</evidence>
<gene>
    <name evidence="2" type="ORF">g.821</name>
</gene>
<name>A0A1E1WM38_PECGO</name>
<proteinExistence type="predicted"/>
<dbReference type="OrthoDB" id="2020972at2759"/>